<dbReference type="GO" id="GO:0055085">
    <property type="term" value="P:transmembrane transport"/>
    <property type="evidence" value="ECO:0007669"/>
    <property type="project" value="InterPro"/>
</dbReference>
<evidence type="ECO:0000256" key="5">
    <source>
        <dbReference type="ARBA" id="ARBA00022989"/>
    </source>
</evidence>
<dbReference type="InterPro" id="IPR050366">
    <property type="entry name" value="BP-dependent_transpt_permease"/>
</dbReference>
<dbReference type="CDD" id="cd06261">
    <property type="entry name" value="TM_PBP2"/>
    <property type="match status" value="1"/>
</dbReference>
<feature type="transmembrane region" description="Helical" evidence="7">
    <location>
        <begin position="127"/>
        <end position="149"/>
    </location>
</feature>
<dbReference type="AlphaFoldDB" id="A0A6L9SJ82"/>
<reference evidence="9 10" key="1">
    <citation type="submission" date="2020-02" db="EMBL/GenBank/DDBJ databases">
        <authorList>
            <person name="Li X.-J."/>
            <person name="Han X.-M."/>
        </authorList>
    </citation>
    <scope>NUCLEOTIDE SEQUENCE [LARGE SCALE GENOMIC DNA]</scope>
    <source>
        <strain evidence="9 10">CCTCC AB 2017055</strain>
    </source>
</reference>
<comment type="similarity">
    <text evidence="7">Belongs to the binding-protein-dependent transport system permease family.</text>
</comment>
<dbReference type="PANTHER" id="PTHR43386">
    <property type="entry name" value="OLIGOPEPTIDE TRANSPORT SYSTEM PERMEASE PROTEIN APPC"/>
    <property type="match status" value="1"/>
</dbReference>
<evidence type="ECO:0000256" key="7">
    <source>
        <dbReference type="RuleBase" id="RU363032"/>
    </source>
</evidence>
<dbReference type="EMBL" id="JAAGOA010000042">
    <property type="protein sequence ID" value="NEE04734.1"/>
    <property type="molecule type" value="Genomic_DNA"/>
</dbReference>
<feature type="transmembrane region" description="Helical" evidence="7">
    <location>
        <begin position="96"/>
        <end position="120"/>
    </location>
</feature>
<keyword evidence="2 7" id="KW-0813">Transport</keyword>
<proteinExistence type="inferred from homology"/>
<dbReference type="GO" id="GO:0005886">
    <property type="term" value="C:plasma membrane"/>
    <property type="evidence" value="ECO:0007669"/>
    <property type="project" value="UniProtKB-SubCell"/>
</dbReference>
<dbReference type="PANTHER" id="PTHR43386:SF25">
    <property type="entry name" value="PEPTIDE ABC TRANSPORTER PERMEASE PROTEIN"/>
    <property type="match status" value="1"/>
</dbReference>
<dbReference type="PROSITE" id="PS50928">
    <property type="entry name" value="ABC_TM1"/>
    <property type="match status" value="1"/>
</dbReference>
<dbReference type="InterPro" id="IPR000515">
    <property type="entry name" value="MetI-like"/>
</dbReference>
<keyword evidence="3" id="KW-1003">Cell membrane</keyword>
<feature type="transmembrane region" description="Helical" evidence="7">
    <location>
        <begin position="258"/>
        <end position="281"/>
    </location>
</feature>
<dbReference type="Proteomes" id="UP000475214">
    <property type="component" value="Unassembled WGS sequence"/>
</dbReference>
<feature type="domain" description="ABC transmembrane type-1" evidence="8">
    <location>
        <begin position="92"/>
        <end position="281"/>
    </location>
</feature>
<comment type="subcellular location">
    <subcellularLocation>
        <location evidence="1 7">Cell membrane</location>
        <topology evidence="1 7">Multi-pass membrane protein</topology>
    </subcellularLocation>
</comment>
<comment type="caution">
    <text evidence="9">The sequence shown here is derived from an EMBL/GenBank/DDBJ whole genome shotgun (WGS) entry which is preliminary data.</text>
</comment>
<evidence type="ECO:0000256" key="6">
    <source>
        <dbReference type="ARBA" id="ARBA00023136"/>
    </source>
</evidence>
<evidence type="ECO:0000313" key="9">
    <source>
        <dbReference type="EMBL" id="NEE04734.1"/>
    </source>
</evidence>
<keyword evidence="5 7" id="KW-1133">Transmembrane helix</keyword>
<dbReference type="SUPFAM" id="SSF161098">
    <property type="entry name" value="MetI-like"/>
    <property type="match status" value="1"/>
</dbReference>
<evidence type="ECO:0000256" key="3">
    <source>
        <dbReference type="ARBA" id="ARBA00022475"/>
    </source>
</evidence>
<dbReference type="Gene3D" id="1.10.3720.10">
    <property type="entry name" value="MetI-like"/>
    <property type="match status" value="1"/>
</dbReference>
<dbReference type="RefSeq" id="WP_163745281.1">
    <property type="nucleotide sequence ID" value="NZ_JAAGOA010000042.1"/>
</dbReference>
<evidence type="ECO:0000256" key="2">
    <source>
        <dbReference type="ARBA" id="ARBA00022448"/>
    </source>
</evidence>
<feature type="transmembrane region" description="Helical" evidence="7">
    <location>
        <begin position="205"/>
        <end position="226"/>
    </location>
</feature>
<keyword evidence="6 7" id="KW-0472">Membrane</keyword>
<dbReference type="Pfam" id="PF00528">
    <property type="entry name" value="BPD_transp_1"/>
    <property type="match status" value="1"/>
</dbReference>
<keyword evidence="10" id="KW-1185">Reference proteome</keyword>
<feature type="transmembrane region" description="Helical" evidence="7">
    <location>
        <begin position="32"/>
        <end position="53"/>
    </location>
</feature>
<accession>A0A6L9SJ82</accession>
<evidence type="ECO:0000259" key="8">
    <source>
        <dbReference type="PROSITE" id="PS50928"/>
    </source>
</evidence>
<evidence type="ECO:0000256" key="1">
    <source>
        <dbReference type="ARBA" id="ARBA00004651"/>
    </source>
</evidence>
<organism evidence="9 10">
    <name type="scientific">Phytoactinopolyspora halotolerans</name>
    <dbReference type="NCBI Taxonomy" id="1981512"/>
    <lineage>
        <taxon>Bacteria</taxon>
        <taxon>Bacillati</taxon>
        <taxon>Actinomycetota</taxon>
        <taxon>Actinomycetes</taxon>
        <taxon>Jiangellales</taxon>
        <taxon>Jiangellaceae</taxon>
        <taxon>Phytoactinopolyspora</taxon>
    </lineage>
</organism>
<sequence>MTLATDQNAEITARTVRPRALIRTLTSNRSTFVGLVITVTLAIVTVLALFGALPHDPLAQDPPERLRAPSGDFWFGTDQFGRDVFSRVAAGVGNSVLIAVVAVAFATLVGTAAGLVAGFYRGFSDTAIGGVTNILFAFPPLLLALALASVFDRNWFTIAVAIAVVYTPIFVRVTRGPVLSLREVEYVRAAVSTGQSRLMVMLKHVLPNITSIIIVQVTLSLSWAVLTEASLSFLGLGTPPPAPSLGSMIYEARTLVTVAPWTMLAPGIVVVLLVVGLNLLGDGLRDTYDPRNRGNR</sequence>
<feature type="transmembrane region" description="Helical" evidence="7">
    <location>
        <begin position="155"/>
        <end position="173"/>
    </location>
</feature>
<protein>
    <submittedName>
        <fullName evidence="9">ABC transporter permease</fullName>
    </submittedName>
</protein>
<evidence type="ECO:0000256" key="4">
    <source>
        <dbReference type="ARBA" id="ARBA00022692"/>
    </source>
</evidence>
<dbReference type="InterPro" id="IPR035906">
    <property type="entry name" value="MetI-like_sf"/>
</dbReference>
<name>A0A6L9SJ82_9ACTN</name>
<keyword evidence="4 7" id="KW-0812">Transmembrane</keyword>
<evidence type="ECO:0000313" key="10">
    <source>
        <dbReference type="Proteomes" id="UP000475214"/>
    </source>
</evidence>
<gene>
    <name evidence="9" type="ORF">G1H10_31690</name>
</gene>